<dbReference type="Proteomes" id="UP000799291">
    <property type="component" value="Unassembled WGS sequence"/>
</dbReference>
<comment type="subcellular location">
    <subcellularLocation>
        <location evidence="1">Membrane</location>
        <topology evidence="1">Multi-pass membrane protein</topology>
    </subcellularLocation>
</comment>
<evidence type="ECO:0000313" key="8">
    <source>
        <dbReference type="EMBL" id="KAF2689367.1"/>
    </source>
</evidence>
<dbReference type="EMBL" id="MU005572">
    <property type="protein sequence ID" value="KAF2689367.1"/>
    <property type="molecule type" value="Genomic_DNA"/>
</dbReference>
<feature type="domain" description="Rhodopsin" evidence="7">
    <location>
        <begin position="31"/>
        <end position="267"/>
    </location>
</feature>
<evidence type="ECO:0000256" key="6">
    <source>
        <dbReference type="SAM" id="Phobius"/>
    </source>
</evidence>
<keyword evidence="4 6" id="KW-0472">Membrane</keyword>
<comment type="similarity">
    <text evidence="5">Belongs to the SAT4 family.</text>
</comment>
<evidence type="ECO:0000256" key="2">
    <source>
        <dbReference type="ARBA" id="ARBA00022692"/>
    </source>
</evidence>
<evidence type="ECO:0000259" key="7">
    <source>
        <dbReference type="Pfam" id="PF20684"/>
    </source>
</evidence>
<evidence type="ECO:0000256" key="3">
    <source>
        <dbReference type="ARBA" id="ARBA00022989"/>
    </source>
</evidence>
<feature type="transmembrane region" description="Helical" evidence="6">
    <location>
        <begin position="202"/>
        <end position="222"/>
    </location>
</feature>
<feature type="transmembrane region" description="Helical" evidence="6">
    <location>
        <begin position="12"/>
        <end position="35"/>
    </location>
</feature>
<dbReference type="InterPro" id="IPR052337">
    <property type="entry name" value="SAT4-like"/>
</dbReference>
<dbReference type="GO" id="GO:0016020">
    <property type="term" value="C:membrane"/>
    <property type="evidence" value="ECO:0007669"/>
    <property type="project" value="UniProtKB-SubCell"/>
</dbReference>
<dbReference type="Pfam" id="PF20684">
    <property type="entry name" value="Fung_rhodopsin"/>
    <property type="match status" value="1"/>
</dbReference>
<name>A0A6G1JFN0_9PLEO</name>
<protein>
    <recommendedName>
        <fullName evidence="7">Rhodopsin domain-containing protein</fullName>
    </recommendedName>
</protein>
<evidence type="ECO:0000313" key="9">
    <source>
        <dbReference type="Proteomes" id="UP000799291"/>
    </source>
</evidence>
<dbReference type="InterPro" id="IPR049326">
    <property type="entry name" value="Rhodopsin_dom_fungi"/>
</dbReference>
<evidence type="ECO:0000256" key="4">
    <source>
        <dbReference type="ARBA" id="ARBA00023136"/>
    </source>
</evidence>
<feature type="transmembrane region" description="Helical" evidence="6">
    <location>
        <begin position="47"/>
        <end position="66"/>
    </location>
</feature>
<keyword evidence="9" id="KW-1185">Reference proteome</keyword>
<keyword evidence="2 6" id="KW-0812">Transmembrane</keyword>
<dbReference type="OrthoDB" id="444631at2759"/>
<feature type="transmembrane region" description="Helical" evidence="6">
    <location>
        <begin position="125"/>
        <end position="147"/>
    </location>
</feature>
<evidence type="ECO:0000256" key="5">
    <source>
        <dbReference type="ARBA" id="ARBA00038359"/>
    </source>
</evidence>
<evidence type="ECO:0000256" key="1">
    <source>
        <dbReference type="ARBA" id="ARBA00004141"/>
    </source>
</evidence>
<proteinExistence type="inferred from homology"/>
<feature type="transmembrane region" description="Helical" evidence="6">
    <location>
        <begin position="91"/>
        <end position="113"/>
    </location>
</feature>
<feature type="transmembrane region" description="Helical" evidence="6">
    <location>
        <begin position="167"/>
        <end position="190"/>
    </location>
</feature>
<dbReference type="PANTHER" id="PTHR33048:SF47">
    <property type="entry name" value="INTEGRAL MEMBRANE PROTEIN-RELATED"/>
    <property type="match status" value="1"/>
</dbReference>
<organism evidence="8 9">
    <name type="scientific">Lentithecium fluviatile CBS 122367</name>
    <dbReference type="NCBI Taxonomy" id="1168545"/>
    <lineage>
        <taxon>Eukaryota</taxon>
        <taxon>Fungi</taxon>
        <taxon>Dikarya</taxon>
        <taxon>Ascomycota</taxon>
        <taxon>Pezizomycotina</taxon>
        <taxon>Dothideomycetes</taxon>
        <taxon>Pleosporomycetidae</taxon>
        <taxon>Pleosporales</taxon>
        <taxon>Massarineae</taxon>
        <taxon>Lentitheciaceae</taxon>
        <taxon>Lentithecium</taxon>
    </lineage>
</organism>
<dbReference type="PANTHER" id="PTHR33048">
    <property type="entry name" value="PTH11-LIKE INTEGRAL MEMBRANE PROTEIN (AFU_ORTHOLOGUE AFUA_5G11245)"/>
    <property type="match status" value="1"/>
</dbReference>
<gene>
    <name evidence="8" type="ORF">K458DRAFT_462316</name>
</gene>
<keyword evidence="3 6" id="KW-1133">Transmembrane helix</keyword>
<dbReference type="AlphaFoldDB" id="A0A6G1JFN0"/>
<accession>A0A6G1JFN0</accession>
<reference evidence="8" key="1">
    <citation type="journal article" date="2020" name="Stud. Mycol.">
        <title>101 Dothideomycetes genomes: a test case for predicting lifestyles and emergence of pathogens.</title>
        <authorList>
            <person name="Haridas S."/>
            <person name="Albert R."/>
            <person name="Binder M."/>
            <person name="Bloem J."/>
            <person name="Labutti K."/>
            <person name="Salamov A."/>
            <person name="Andreopoulos B."/>
            <person name="Baker S."/>
            <person name="Barry K."/>
            <person name="Bills G."/>
            <person name="Bluhm B."/>
            <person name="Cannon C."/>
            <person name="Castanera R."/>
            <person name="Culley D."/>
            <person name="Daum C."/>
            <person name="Ezra D."/>
            <person name="Gonzalez J."/>
            <person name="Henrissat B."/>
            <person name="Kuo A."/>
            <person name="Liang C."/>
            <person name="Lipzen A."/>
            <person name="Lutzoni F."/>
            <person name="Magnuson J."/>
            <person name="Mondo S."/>
            <person name="Nolan M."/>
            <person name="Ohm R."/>
            <person name="Pangilinan J."/>
            <person name="Park H.-J."/>
            <person name="Ramirez L."/>
            <person name="Alfaro M."/>
            <person name="Sun H."/>
            <person name="Tritt A."/>
            <person name="Yoshinaga Y."/>
            <person name="Zwiers L.-H."/>
            <person name="Turgeon B."/>
            <person name="Goodwin S."/>
            <person name="Spatafora J."/>
            <person name="Crous P."/>
            <person name="Grigoriev I."/>
        </authorList>
    </citation>
    <scope>NUCLEOTIDE SEQUENCE</scope>
    <source>
        <strain evidence="8">CBS 122367</strain>
    </source>
</reference>
<sequence>MAGIDAAESQAPLINSLAIIFVALSTVSVILRLYTRKRVLNILGADDVTISIAQIFAIAVSVLTLLQAKWGLGRHTAAVAPDDAVKQLKSLYANTIIYNAAQTITKISFLILYRRIFPDKRTQATCFWLLMFIVAWGITQEFIVAFACTPLENFEPKMTGKCIYSLPVWYLTSSMNIVTDFLIFIIPIIPVLKLQMGVKKKALLLCLFCLGFFTCAVSLIRISTLNKGINTTDPFWDNSPAAYWSVIELNCGILCACLPTLRPLIQKIVPHLLSTYGYNSRTVSGSRRTTLGSQGPRSTVGERIYVQKDVELHSTTELSKSAGGCRGSYDDTASQEIEIMAQSSTGRI</sequence>